<gene>
    <name evidence="3" type="ORF">ASCRUDRAFT_27263</name>
</gene>
<dbReference type="FunCoup" id="A0A1D2VPA8">
    <property type="interactions" value="339"/>
</dbReference>
<evidence type="ECO:0000256" key="2">
    <source>
        <dbReference type="ARBA" id="ARBA00023239"/>
    </source>
</evidence>
<sequence length="241" mass="27394">LWVVGYGSLIFKPPPHTLYRVSGKIYGFSRRFFQSSSDHRGTPESPGRVVTLISLKDIKENKKFHIDFLEYYNRNDAGKNENVTKTQIKNVSELSERDLEVWAVAYYIPKEHAKEVTKYLDIREQDGYTAHNLSFEIELESSKFKDDAERHQAMEEIRKLPFNKDSGKYIINSLIYIATIDNTSFIGPEALADTAKVIVSSAGLSGPNPDYLLSLRRAILTIDSALHRSDDPYIADLAESV</sequence>
<accession>A0A1D2VPA8</accession>
<keyword evidence="4" id="KW-1185">Reference proteome</keyword>
<keyword evidence="2" id="KW-0456">Lyase</keyword>
<evidence type="ECO:0000313" key="3">
    <source>
        <dbReference type="EMBL" id="ODV63436.1"/>
    </source>
</evidence>
<dbReference type="GO" id="GO:0061928">
    <property type="term" value="F:glutathione specific gamma-glutamylcyclotransferase activity"/>
    <property type="evidence" value="ECO:0007669"/>
    <property type="project" value="UniProtKB-EC"/>
</dbReference>
<dbReference type="EMBL" id="KV454475">
    <property type="protein sequence ID" value="ODV63436.1"/>
    <property type="molecule type" value="Genomic_DNA"/>
</dbReference>
<dbReference type="OrthoDB" id="1933483at2759"/>
<dbReference type="STRING" id="1344418.A0A1D2VPA8"/>
<dbReference type="Proteomes" id="UP000095038">
    <property type="component" value="Unassembled WGS sequence"/>
</dbReference>
<evidence type="ECO:0000313" key="4">
    <source>
        <dbReference type="Proteomes" id="UP000095038"/>
    </source>
</evidence>
<name>A0A1D2VPA8_9ASCO</name>
<proteinExistence type="predicted"/>
<dbReference type="PANTHER" id="PTHR12192:SF2">
    <property type="entry name" value="GLUTATHIONE-SPECIFIC GAMMA-GLUTAMYLCYCLOTRANSFERASE 2"/>
    <property type="match status" value="1"/>
</dbReference>
<feature type="non-terminal residue" evidence="3">
    <location>
        <position position="241"/>
    </location>
</feature>
<dbReference type="Pfam" id="PF04752">
    <property type="entry name" value="ChaC"/>
    <property type="match status" value="1"/>
</dbReference>
<dbReference type="InterPro" id="IPR006840">
    <property type="entry name" value="ChaC"/>
</dbReference>
<dbReference type="CDD" id="cd06661">
    <property type="entry name" value="GGCT_like"/>
    <property type="match status" value="1"/>
</dbReference>
<dbReference type="RefSeq" id="XP_020049743.1">
    <property type="nucleotide sequence ID" value="XM_020189992.1"/>
</dbReference>
<dbReference type="AlphaFoldDB" id="A0A1D2VPA8"/>
<evidence type="ECO:0000256" key="1">
    <source>
        <dbReference type="ARBA" id="ARBA00012344"/>
    </source>
</evidence>
<organism evidence="3 4">
    <name type="scientific">Ascoidea rubescens DSM 1968</name>
    <dbReference type="NCBI Taxonomy" id="1344418"/>
    <lineage>
        <taxon>Eukaryota</taxon>
        <taxon>Fungi</taxon>
        <taxon>Dikarya</taxon>
        <taxon>Ascomycota</taxon>
        <taxon>Saccharomycotina</taxon>
        <taxon>Saccharomycetes</taxon>
        <taxon>Ascoideaceae</taxon>
        <taxon>Ascoidea</taxon>
    </lineage>
</organism>
<reference evidence="4" key="1">
    <citation type="submission" date="2016-05" db="EMBL/GenBank/DDBJ databases">
        <title>Comparative genomics of biotechnologically important yeasts.</title>
        <authorList>
            <consortium name="DOE Joint Genome Institute"/>
            <person name="Riley R."/>
            <person name="Haridas S."/>
            <person name="Wolfe K.H."/>
            <person name="Lopes M.R."/>
            <person name="Hittinger C.T."/>
            <person name="Goker M."/>
            <person name="Salamov A."/>
            <person name="Wisecaver J."/>
            <person name="Long T.M."/>
            <person name="Aerts A.L."/>
            <person name="Barry K."/>
            <person name="Choi C."/>
            <person name="Clum A."/>
            <person name="Coughlan A.Y."/>
            <person name="Deshpande S."/>
            <person name="Douglass A.P."/>
            <person name="Hanson S.J."/>
            <person name="Klenk H.-P."/>
            <person name="Labutti K."/>
            <person name="Lapidus A."/>
            <person name="Lindquist E."/>
            <person name="Lipzen A."/>
            <person name="Meier-Kolthoff J.P."/>
            <person name="Ohm R.A."/>
            <person name="Otillar R.P."/>
            <person name="Pangilinan J."/>
            <person name="Peng Y."/>
            <person name="Rokas A."/>
            <person name="Rosa C.A."/>
            <person name="Scheuner C."/>
            <person name="Sibirny A.A."/>
            <person name="Slot J.C."/>
            <person name="Stielow J.B."/>
            <person name="Sun H."/>
            <person name="Kurtzman C.P."/>
            <person name="Blackwell M."/>
            <person name="Grigoriev I.V."/>
            <person name="Jeffries T.W."/>
        </authorList>
    </citation>
    <scope>NUCLEOTIDE SEQUENCE [LARGE SCALE GENOMIC DNA]</scope>
    <source>
        <strain evidence="4">DSM 1968</strain>
    </source>
</reference>
<protein>
    <recommendedName>
        <fullName evidence="1">glutathione-specific gamma-glutamylcyclotransferase</fullName>
        <ecNumber evidence="1">4.3.2.7</ecNumber>
    </recommendedName>
</protein>
<dbReference type="InParanoid" id="A0A1D2VPA8"/>
<dbReference type="EC" id="4.3.2.7" evidence="1"/>
<feature type="non-terminal residue" evidence="3">
    <location>
        <position position="1"/>
    </location>
</feature>
<dbReference type="GO" id="GO:0003839">
    <property type="term" value="F:gamma-glutamylcyclotransferase activity"/>
    <property type="evidence" value="ECO:0007669"/>
    <property type="project" value="EnsemblFungi"/>
</dbReference>
<dbReference type="InterPro" id="IPR013024">
    <property type="entry name" value="GGCT-like"/>
</dbReference>
<dbReference type="GO" id="GO:0006751">
    <property type="term" value="P:glutathione catabolic process"/>
    <property type="evidence" value="ECO:0007669"/>
    <property type="project" value="EnsemblFungi"/>
</dbReference>
<dbReference type="GeneID" id="30963628"/>
<dbReference type="GO" id="GO:0005737">
    <property type="term" value="C:cytoplasm"/>
    <property type="evidence" value="ECO:0007669"/>
    <property type="project" value="TreeGrafter"/>
</dbReference>
<dbReference type="PANTHER" id="PTHR12192">
    <property type="entry name" value="CATION TRANSPORT PROTEIN CHAC-RELATED"/>
    <property type="match status" value="1"/>
</dbReference>